<dbReference type="SUPFAM" id="SSF52540">
    <property type="entry name" value="P-loop containing nucleoside triphosphate hydrolases"/>
    <property type="match status" value="1"/>
</dbReference>
<sequence>MVDLTKAVFDLGKLVAEQVARRWLAARRAEAERSLSLVELVGRTGVNEFVKRDALRQFERMGDRLAARLDPLIRQEYRGLEDYEREAALLAVADTLAAADLSDEALFAADVDPVKLARQVRAELPDAPVRAALGEPARALYELVLDECCECLVRMVQQLPAFQGRAAAETLARLSAFTDDIERMLDRLPVRTLDAPAGTDHDEEFRRKYLECVSDTLDEVELFGVDVRRYRPQTTLSVAYISLSVSTEGRSPSRRARRIHDLGRFRLADWREAEPEGGRVRVESALGKAPRMLIRGEAGSGKSTLLRWLAVTAARGRFTADLADWNGCVPFLVKLRSYADQPLPRPEQFLDGVADHYVGIMPPGWVQRQLASGLALVLVDGVDELTGPQRQKVRGWLRKLVHAYPKARYVVTSRPAAAAANWLAAEGFGSAMLEPMSPADITAFVRQWHAAIRAAGNLPCSEAELPRYEKALLGRLAAAPHLRALATAPLLCAMLCALNLDRNTYLPRDRMGLYRAALDLLLERRDAERDVPSSREVPLTAEQKTTLLQDLAWRLAESDLSEAPTERVTDWIGLRAAQMPGVDAEPAKLLDHLLHRSGVTREPVAGRVDFVHRTFQEYLAAKEAAETDRLLVVAGRAHRDQWREVVVMAAGHANPRLCAELVEALLDRADREPRHARRLKLLAAACLETARLLPPDLLRRVEGCLDELLPPRSIVEARTLAAVGEQALRHLPRDLSGLSEAAAAATVRTAVLVNGPAALALLAGYAADSRKRVQRELVAGWDYFDPDEYARVVLADAPLDEGGLRLSWERQGLLPHTRRLRRLRRLEAFAGDLALLAGVPALTELTVPFDEAADLSVLTQHQAVERLNLWYLGDEPLDLAALRGLPHLVELAVGCRWLESLDVFTQFPGLRSLTLFGLDRIMDFIPLTRLDGLQELGLREAPRLRDLAFLAQLPRLSELSLSEVPLDGGLAQVPEVAPQLRQFAMFHTDWVRDLTPLAELKRLEWLNLGGCRQVTDLTPLAGHPRLECLFLWETAVRNLTPLAGLRTLRYLNLHGVSEEVDLSPLAGLSGLEVRLAKGQRVRGLDAVRGRVRIRRI</sequence>
<keyword evidence="1" id="KW-0547">Nucleotide-binding</keyword>
<reference evidence="8" key="2">
    <citation type="submission" date="2015-02" db="EMBL/GenBank/DDBJ databases">
        <title>Physiological reanalysis, assessment of diazotrophy, and genome sequences of multiple isolates of Streptomyces thermoautotrophicus.</title>
        <authorList>
            <person name="MacKellar D.C."/>
            <person name="Lieber L."/>
            <person name="Norman J."/>
            <person name="Bolger A."/>
            <person name="Tobin C."/>
            <person name="Murray J.W."/>
            <person name="Friesen M."/>
            <person name="Prell J."/>
        </authorList>
    </citation>
    <scope>NUCLEOTIDE SEQUENCE [LARGE SCALE GENOMIC DNA]</scope>
    <source>
        <strain evidence="8">UBT1</strain>
    </source>
</reference>
<evidence type="ECO:0000313" key="9">
    <source>
        <dbReference type="Proteomes" id="UP000070659"/>
    </source>
</evidence>
<organism evidence="5 9">
    <name type="scientific">Carbonactinospora thermoautotrophica</name>
    <dbReference type="NCBI Taxonomy" id="1469144"/>
    <lineage>
        <taxon>Bacteria</taxon>
        <taxon>Bacillati</taxon>
        <taxon>Actinomycetota</taxon>
        <taxon>Actinomycetes</taxon>
        <taxon>Kitasatosporales</taxon>
        <taxon>Carbonactinosporaceae</taxon>
        <taxon>Carbonactinospora</taxon>
    </lineage>
</organism>
<dbReference type="RefSeq" id="WP_066889398.1">
    <property type="nucleotide sequence ID" value="NZ_JYIJ01000017.1"/>
</dbReference>
<dbReference type="InterPro" id="IPR027417">
    <property type="entry name" value="P-loop_NTPase"/>
</dbReference>
<dbReference type="GO" id="GO:0005524">
    <property type="term" value="F:ATP binding"/>
    <property type="evidence" value="ECO:0007669"/>
    <property type="project" value="UniProtKB-KW"/>
</dbReference>
<comment type="caution">
    <text evidence="5">The sequence shown here is derived from an EMBL/GenBank/DDBJ whole genome shotgun (WGS) entry which is preliminary data.</text>
</comment>
<dbReference type="PATRIC" id="fig|1469144.10.peg.3706"/>
<reference evidence="7" key="3">
    <citation type="submission" date="2015-04" db="EMBL/GenBank/DDBJ databases">
        <title>Physiological reanalysis, assessment of diazotrophy, and genome sequences of multiple isolates of Streptomyces thermoautotrophicus.</title>
        <authorList>
            <person name="MacKellar D.C."/>
            <person name="Lieber L."/>
            <person name="Norman J."/>
            <person name="Bolger A."/>
            <person name="Tobin C."/>
            <person name="Murray J.W."/>
            <person name="Chang R."/>
            <person name="Ford T."/>
            <person name="Nguyen P.Q."/>
            <person name="Woodward J."/>
            <person name="Permingeat H."/>
            <person name="Joshi N.S."/>
            <person name="Silver P.A."/>
            <person name="Usadel B."/>
            <person name="Rutherford A.W."/>
            <person name="Friesen M."/>
            <person name="Prell J."/>
        </authorList>
    </citation>
    <scope>NUCLEOTIDE SEQUENCE [LARGE SCALE GENOMIC DNA]</scope>
    <source>
        <strain evidence="7">H1</strain>
    </source>
</reference>
<dbReference type="PROSITE" id="PS50837">
    <property type="entry name" value="NACHT"/>
    <property type="match status" value="1"/>
</dbReference>
<dbReference type="Proteomes" id="UP000070598">
    <property type="component" value="Unassembled WGS sequence"/>
</dbReference>
<evidence type="ECO:0000259" key="3">
    <source>
        <dbReference type="PROSITE" id="PS50837"/>
    </source>
</evidence>
<protein>
    <submittedName>
        <fullName evidence="4">Putative signal transduction protein with Nacht domain</fullName>
    </submittedName>
</protein>
<dbReference type="EMBL" id="LAXD01000001">
    <property type="protein sequence ID" value="KWX02410.1"/>
    <property type="molecule type" value="Genomic_DNA"/>
</dbReference>
<dbReference type="STRING" id="1469144.LI90_3453"/>
<dbReference type="SUPFAM" id="SSF52058">
    <property type="entry name" value="L domain-like"/>
    <property type="match status" value="1"/>
</dbReference>
<evidence type="ECO:0000313" key="7">
    <source>
        <dbReference type="Proteomes" id="UP000070188"/>
    </source>
</evidence>
<dbReference type="Proteomes" id="UP000070659">
    <property type="component" value="Unassembled WGS sequence"/>
</dbReference>
<evidence type="ECO:0000256" key="2">
    <source>
        <dbReference type="ARBA" id="ARBA00022840"/>
    </source>
</evidence>
<dbReference type="PANTHER" id="PTHR46844:SF1">
    <property type="entry name" value="SLR5058 PROTEIN"/>
    <property type="match status" value="1"/>
</dbReference>
<dbReference type="EMBL" id="JYIJ01000017">
    <property type="protein sequence ID" value="KWX03547.1"/>
    <property type="molecule type" value="Genomic_DNA"/>
</dbReference>
<evidence type="ECO:0000313" key="5">
    <source>
        <dbReference type="EMBL" id="KWX03547.1"/>
    </source>
</evidence>
<evidence type="ECO:0000313" key="8">
    <source>
        <dbReference type="Proteomes" id="UP000070598"/>
    </source>
</evidence>
<accession>A0A132N0G5</accession>
<proteinExistence type="predicted"/>
<dbReference type="Gene3D" id="3.40.50.300">
    <property type="entry name" value="P-loop containing nucleotide triphosphate hydrolases"/>
    <property type="match status" value="1"/>
</dbReference>
<dbReference type="AlphaFoldDB" id="A0A132N0G5"/>
<feature type="domain" description="NACHT" evidence="3">
    <location>
        <begin position="290"/>
        <end position="626"/>
    </location>
</feature>
<evidence type="ECO:0000313" key="6">
    <source>
        <dbReference type="EMBL" id="KWX06856.1"/>
    </source>
</evidence>
<dbReference type="OrthoDB" id="135105at2"/>
<evidence type="ECO:0000256" key="1">
    <source>
        <dbReference type="ARBA" id="ARBA00022741"/>
    </source>
</evidence>
<dbReference type="EMBL" id="JYIK01001085">
    <property type="protein sequence ID" value="KWX06856.1"/>
    <property type="molecule type" value="Genomic_DNA"/>
</dbReference>
<dbReference type="InterPro" id="IPR007111">
    <property type="entry name" value="NACHT_NTPase"/>
</dbReference>
<name>A0A132N0G5_9ACTN</name>
<dbReference type="Gene3D" id="3.80.10.10">
    <property type="entry name" value="Ribonuclease Inhibitor"/>
    <property type="match status" value="1"/>
</dbReference>
<dbReference type="InterPro" id="IPR054547">
    <property type="entry name" value="NNH1"/>
</dbReference>
<dbReference type="Pfam" id="PF22733">
    <property type="entry name" value="NNH1"/>
    <property type="match status" value="1"/>
</dbReference>
<evidence type="ECO:0000313" key="4">
    <source>
        <dbReference type="EMBL" id="KWX02410.1"/>
    </source>
</evidence>
<reference evidence="4" key="4">
    <citation type="submission" date="2015-04" db="EMBL/GenBank/DDBJ databases">
        <title>Physiological reanalysis, assessment of diazotrophy, and genome sequences of multiple isolates of Streptomyces thermoautotrophicus.</title>
        <authorList>
            <person name="MacKellar D.C."/>
            <person name="Lieber L."/>
            <person name="Norman J."/>
            <person name="Bolger A."/>
            <person name="Tobin C."/>
            <person name="Murray J.W."/>
            <person name="Woodward J."/>
            <person name="Friesen M."/>
            <person name="Prell J."/>
        </authorList>
    </citation>
    <scope>NUCLEOTIDE SEQUENCE [LARGE SCALE GENOMIC DNA]</scope>
    <source>
        <strain evidence="4">H1</strain>
    </source>
</reference>
<dbReference type="Pfam" id="PF05729">
    <property type="entry name" value="NACHT"/>
    <property type="match status" value="1"/>
</dbReference>
<keyword evidence="2" id="KW-0067">ATP-binding</keyword>
<dbReference type="InterPro" id="IPR032675">
    <property type="entry name" value="LRR_dom_sf"/>
</dbReference>
<keyword evidence="7" id="KW-1185">Reference proteome</keyword>
<gene>
    <name evidence="4" type="ORF">LI90_3453</name>
    <name evidence="5" type="ORF">TH66_11830</name>
    <name evidence="6" type="ORF">TR74_20680</name>
</gene>
<reference evidence="5 9" key="1">
    <citation type="submission" date="2015-02" db="EMBL/GenBank/DDBJ databases">
        <title>Physiological reanalysis, assessment of diazotrophy, and genome sequences of multiple isolates of Streptomyces thermoautotrophicus.</title>
        <authorList>
            <person name="MacKellar D.C."/>
            <person name="Lieber L."/>
            <person name="Norman J."/>
            <person name="Bolger A."/>
            <person name="Tobin C."/>
            <person name="Murray J.W."/>
            <person name="Prell J."/>
        </authorList>
    </citation>
    <scope>NUCLEOTIDE SEQUENCE [LARGE SCALE GENOMIC DNA]</scope>
    <source>
        <strain evidence="5 9">UBT1</strain>
    </source>
</reference>
<dbReference type="Proteomes" id="UP000070188">
    <property type="component" value="Unassembled WGS sequence"/>
</dbReference>
<dbReference type="PANTHER" id="PTHR46844">
    <property type="entry name" value="SLR5058 PROTEIN"/>
    <property type="match status" value="1"/>
</dbReference>